<evidence type="ECO:0000313" key="1">
    <source>
        <dbReference type="EMBL" id="MDN5202789.1"/>
    </source>
</evidence>
<comment type="caution">
    <text evidence="1">The sequence shown here is derived from an EMBL/GenBank/DDBJ whole genome shotgun (WGS) entry which is preliminary data.</text>
</comment>
<dbReference type="Proteomes" id="UP001172082">
    <property type="component" value="Unassembled WGS sequence"/>
</dbReference>
<protein>
    <submittedName>
        <fullName evidence="1">Uncharacterized protein</fullName>
    </submittedName>
</protein>
<keyword evidence="2" id="KW-1185">Reference proteome</keyword>
<organism evidence="1 2">
    <name type="scientific">Splendidivirga corallicola</name>
    <dbReference type="NCBI Taxonomy" id="3051826"/>
    <lineage>
        <taxon>Bacteria</taxon>
        <taxon>Pseudomonadati</taxon>
        <taxon>Bacteroidota</taxon>
        <taxon>Cytophagia</taxon>
        <taxon>Cytophagales</taxon>
        <taxon>Splendidivirgaceae</taxon>
        <taxon>Splendidivirga</taxon>
    </lineage>
</organism>
<sequence>MTLTIVVCVNTYNTPSNACTVFEKVFQVVLNWEVPNFKTAEKTGEDLTKYVDPEKMYNLGNGEFWIEQRPLHSVIFDINDAREVRALIAYYTGYYDRLERKEVKIVALVRKGYLKL</sequence>
<name>A0ABT8KPX2_9BACT</name>
<gene>
    <name evidence="1" type="ORF">QQ008_15475</name>
</gene>
<accession>A0ABT8KPX2</accession>
<reference evidence="1" key="1">
    <citation type="submission" date="2023-06" db="EMBL/GenBank/DDBJ databases">
        <title>Genomic of Parafulvivirga corallium.</title>
        <authorList>
            <person name="Wang G."/>
        </authorList>
    </citation>
    <scope>NUCLEOTIDE SEQUENCE</scope>
    <source>
        <strain evidence="1">BMA10</strain>
    </source>
</reference>
<dbReference type="EMBL" id="JAUJEA010000005">
    <property type="protein sequence ID" value="MDN5202789.1"/>
    <property type="molecule type" value="Genomic_DNA"/>
</dbReference>
<dbReference type="RefSeq" id="WP_346752812.1">
    <property type="nucleotide sequence ID" value="NZ_JAUJEA010000005.1"/>
</dbReference>
<evidence type="ECO:0000313" key="2">
    <source>
        <dbReference type="Proteomes" id="UP001172082"/>
    </source>
</evidence>
<proteinExistence type="predicted"/>